<keyword evidence="2 4" id="KW-0472">Membrane</keyword>
<comment type="subcellular location">
    <subcellularLocation>
        <location evidence="1">Cell outer membrane</location>
    </subcellularLocation>
</comment>
<reference evidence="7" key="1">
    <citation type="journal article" date="2019" name="Int. J. Syst. Evol. Microbiol.">
        <title>The Global Catalogue of Microorganisms (GCM) 10K type strain sequencing project: providing services to taxonomists for standard genome sequencing and annotation.</title>
        <authorList>
            <consortium name="The Broad Institute Genomics Platform"/>
            <consortium name="The Broad Institute Genome Sequencing Center for Infectious Disease"/>
            <person name="Wu L."/>
            <person name="Ma J."/>
        </authorList>
    </citation>
    <scope>NUCLEOTIDE SEQUENCE [LARGE SCALE GENOMIC DNA]</scope>
    <source>
        <strain evidence="7">JCM 18326</strain>
    </source>
</reference>
<dbReference type="Proteomes" id="UP001500298">
    <property type="component" value="Unassembled WGS sequence"/>
</dbReference>
<evidence type="ECO:0000256" key="2">
    <source>
        <dbReference type="ARBA" id="ARBA00023136"/>
    </source>
</evidence>
<evidence type="ECO:0000256" key="3">
    <source>
        <dbReference type="ARBA" id="ARBA00023237"/>
    </source>
</evidence>
<dbReference type="Pfam" id="PF00691">
    <property type="entry name" value="OmpA"/>
    <property type="match status" value="1"/>
</dbReference>
<dbReference type="InterPro" id="IPR036737">
    <property type="entry name" value="OmpA-like_sf"/>
</dbReference>
<dbReference type="SUPFAM" id="SSF82171">
    <property type="entry name" value="DPP6 N-terminal domain-like"/>
    <property type="match status" value="1"/>
</dbReference>
<proteinExistence type="predicted"/>
<name>A0ABP9DHR3_9BACT</name>
<protein>
    <recommendedName>
        <fullName evidence="5">OmpA-like domain-containing protein</fullName>
    </recommendedName>
</protein>
<organism evidence="6 7">
    <name type="scientific">Algivirga pacifica</name>
    <dbReference type="NCBI Taxonomy" id="1162670"/>
    <lineage>
        <taxon>Bacteria</taxon>
        <taxon>Pseudomonadati</taxon>
        <taxon>Bacteroidota</taxon>
        <taxon>Cytophagia</taxon>
        <taxon>Cytophagales</taxon>
        <taxon>Flammeovirgaceae</taxon>
        <taxon>Algivirga</taxon>
    </lineage>
</organism>
<dbReference type="EMBL" id="BAABJX010000036">
    <property type="protein sequence ID" value="GAA4838900.1"/>
    <property type="molecule type" value="Genomic_DNA"/>
</dbReference>
<evidence type="ECO:0000256" key="1">
    <source>
        <dbReference type="ARBA" id="ARBA00004442"/>
    </source>
</evidence>
<keyword evidence="7" id="KW-1185">Reference proteome</keyword>
<dbReference type="InterPro" id="IPR011042">
    <property type="entry name" value="6-blade_b-propeller_TolB-like"/>
</dbReference>
<accession>A0ABP9DHR3</accession>
<dbReference type="InterPro" id="IPR006664">
    <property type="entry name" value="OMP_bac"/>
</dbReference>
<keyword evidence="3" id="KW-0998">Cell outer membrane</keyword>
<evidence type="ECO:0000259" key="5">
    <source>
        <dbReference type="PROSITE" id="PS51123"/>
    </source>
</evidence>
<evidence type="ECO:0000313" key="7">
    <source>
        <dbReference type="Proteomes" id="UP001500298"/>
    </source>
</evidence>
<dbReference type="SUPFAM" id="SSF103088">
    <property type="entry name" value="OmpA-like"/>
    <property type="match status" value="1"/>
</dbReference>
<dbReference type="PANTHER" id="PTHR30329">
    <property type="entry name" value="STATOR ELEMENT OF FLAGELLAR MOTOR COMPLEX"/>
    <property type="match status" value="1"/>
</dbReference>
<comment type="caution">
    <text evidence="6">The sequence shown here is derived from an EMBL/GenBank/DDBJ whole genome shotgun (WGS) entry which is preliminary data.</text>
</comment>
<dbReference type="Gene3D" id="2.120.10.30">
    <property type="entry name" value="TolB, C-terminal domain"/>
    <property type="match status" value="1"/>
</dbReference>
<gene>
    <name evidence="6" type="ORF">GCM10023331_25190</name>
</gene>
<dbReference type="CDD" id="cd07185">
    <property type="entry name" value="OmpA_C-like"/>
    <property type="match status" value="1"/>
</dbReference>
<sequence length="678" mass="76947">MKFMPILPKIQIIFSLILLSLQVYGQNVPFESASFPEKKEDLKRAKRNIREADGLISIEQNYKQALKLYLRAYRFNPSNQELCFKIGECYFNKESIQIDEALRYWLQADELYEERSAKVKLRIAQAYHLNSDWDKAMIYLQEGKSLLNGEDPLYEEIKRVEQYVSSGKLLADQRSGSTIADLGMSINSRLNEYGSVIHPDGKVMYYTARRYNYRDETVDIDQEYYEDIYISKRYSSGGIWNRGKNAKTTLNSTGHEAVCSISYSGKTLVLYYGANNGDLYYSKVSPHNPTKVSKSAPFPKPINSPYRETSGCFSQDGNTFYFTSDRKGGKGGLDLYAVERKGNQWGIPTPITTLNTPYNEESPVISKDGTQLYFCSQGHNSIGGYDVFVSELKDGVWQAPENLGIPVNTPFNELYLSMGPSGQSLYLSSDRPEGQGLFDLYSAFLPKTNRTPTLEYRSVDSTFQLAENQDLDHLRPYTLGQDLIYGSLKGKQATEVIQATVTVADINSQQVIKELTTENNRFALLLPKEGSYAINIAADNYLFHSVNVNAALNKFLSIELQPIAIGRRMVLNNLFYEVGGSRLTKASLFELKQIARFLALHPELKVEISGHTDTTGDETFNVKLSHLRAEEVIKFLMKEGVKRYRIKAFGYGSQQPIRDNTTEEGRSENRRIELKIIQ</sequence>
<evidence type="ECO:0000256" key="4">
    <source>
        <dbReference type="PROSITE-ProRule" id="PRU00473"/>
    </source>
</evidence>
<dbReference type="Gene3D" id="3.30.1330.60">
    <property type="entry name" value="OmpA-like domain"/>
    <property type="match status" value="1"/>
</dbReference>
<dbReference type="SUPFAM" id="SSF48452">
    <property type="entry name" value="TPR-like"/>
    <property type="match status" value="1"/>
</dbReference>
<dbReference type="Pfam" id="PF07676">
    <property type="entry name" value="PD40"/>
    <property type="match status" value="3"/>
</dbReference>
<dbReference type="InterPro" id="IPR011990">
    <property type="entry name" value="TPR-like_helical_dom_sf"/>
</dbReference>
<dbReference type="PANTHER" id="PTHR30329:SF21">
    <property type="entry name" value="LIPOPROTEIN YIAD-RELATED"/>
    <property type="match status" value="1"/>
</dbReference>
<evidence type="ECO:0000313" key="6">
    <source>
        <dbReference type="EMBL" id="GAA4838900.1"/>
    </source>
</evidence>
<dbReference type="InterPro" id="IPR006665">
    <property type="entry name" value="OmpA-like"/>
</dbReference>
<dbReference type="InterPro" id="IPR011659">
    <property type="entry name" value="WD40"/>
</dbReference>
<dbReference type="PRINTS" id="PR01021">
    <property type="entry name" value="OMPADOMAIN"/>
</dbReference>
<dbReference type="PROSITE" id="PS51123">
    <property type="entry name" value="OMPA_2"/>
    <property type="match status" value="1"/>
</dbReference>
<dbReference type="Gene3D" id="1.25.40.10">
    <property type="entry name" value="Tetratricopeptide repeat domain"/>
    <property type="match status" value="1"/>
</dbReference>
<feature type="domain" description="OmpA-like" evidence="5">
    <location>
        <begin position="563"/>
        <end position="678"/>
    </location>
</feature>
<dbReference type="InterPro" id="IPR050330">
    <property type="entry name" value="Bact_OuterMem_StrucFunc"/>
</dbReference>